<keyword evidence="19" id="KW-1185">Reference proteome</keyword>
<dbReference type="PRINTS" id="PR00344">
    <property type="entry name" value="BCTRLSENSOR"/>
</dbReference>
<evidence type="ECO:0000256" key="8">
    <source>
        <dbReference type="ARBA" id="ARBA00022692"/>
    </source>
</evidence>
<dbReference type="GO" id="GO:0005524">
    <property type="term" value="F:ATP binding"/>
    <property type="evidence" value="ECO:0007669"/>
    <property type="project" value="UniProtKB-KW"/>
</dbReference>
<keyword evidence="12 15" id="KW-1133">Transmembrane helix</keyword>
<evidence type="ECO:0000256" key="15">
    <source>
        <dbReference type="SAM" id="Phobius"/>
    </source>
</evidence>
<keyword evidence="8 15" id="KW-0812">Transmembrane</keyword>
<feature type="domain" description="Histidine kinase" evidence="16">
    <location>
        <begin position="242"/>
        <end position="441"/>
    </location>
</feature>
<keyword evidence="9" id="KW-0547">Nucleotide-binding</keyword>
<gene>
    <name evidence="18" type="ORF">ACFOW7_17930</name>
</gene>
<evidence type="ECO:0000256" key="1">
    <source>
        <dbReference type="ARBA" id="ARBA00000085"/>
    </source>
</evidence>
<evidence type="ECO:0000256" key="5">
    <source>
        <dbReference type="ARBA" id="ARBA00022519"/>
    </source>
</evidence>
<keyword evidence="7" id="KW-0808">Transferase</keyword>
<proteinExistence type="predicted"/>
<dbReference type="EMBL" id="JBHSBU010000001">
    <property type="protein sequence ID" value="MFC4161220.1"/>
    <property type="molecule type" value="Genomic_DNA"/>
</dbReference>
<dbReference type="InterPro" id="IPR036890">
    <property type="entry name" value="HATPase_C_sf"/>
</dbReference>
<keyword evidence="14 15" id="KW-0472">Membrane</keyword>
<evidence type="ECO:0000256" key="10">
    <source>
        <dbReference type="ARBA" id="ARBA00022777"/>
    </source>
</evidence>
<evidence type="ECO:0000256" key="13">
    <source>
        <dbReference type="ARBA" id="ARBA00023012"/>
    </source>
</evidence>
<dbReference type="InterPro" id="IPR003661">
    <property type="entry name" value="HisK_dim/P_dom"/>
</dbReference>
<dbReference type="SMART" id="SM00387">
    <property type="entry name" value="HATPase_c"/>
    <property type="match status" value="1"/>
</dbReference>
<dbReference type="Proteomes" id="UP001595791">
    <property type="component" value="Unassembled WGS sequence"/>
</dbReference>
<dbReference type="SMART" id="SM00304">
    <property type="entry name" value="HAMP"/>
    <property type="match status" value="1"/>
</dbReference>
<evidence type="ECO:0000256" key="2">
    <source>
        <dbReference type="ARBA" id="ARBA00004429"/>
    </source>
</evidence>
<dbReference type="SUPFAM" id="SSF47384">
    <property type="entry name" value="Homodimeric domain of signal transducing histidine kinase"/>
    <property type="match status" value="1"/>
</dbReference>
<keyword evidence="11 18" id="KW-0067">ATP-binding</keyword>
<evidence type="ECO:0000313" key="19">
    <source>
        <dbReference type="Proteomes" id="UP001595791"/>
    </source>
</evidence>
<dbReference type="Pfam" id="PF02518">
    <property type="entry name" value="HATPase_c"/>
    <property type="match status" value="1"/>
</dbReference>
<dbReference type="InterPro" id="IPR004358">
    <property type="entry name" value="Sig_transdc_His_kin-like_C"/>
</dbReference>
<dbReference type="PANTHER" id="PTHR44936:SF5">
    <property type="entry name" value="SENSOR HISTIDINE KINASE ENVZ"/>
    <property type="match status" value="1"/>
</dbReference>
<evidence type="ECO:0000313" key="18">
    <source>
        <dbReference type="EMBL" id="MFC4161220.1"/>
    </source>
</evidence>
<keyword evidence="10" id="KW-0418">Kinase</keyword>
<feature type="transmembrane region" description="Helical" evidence="15">
    <location>
        <begin position="160"/>
        <end position="181"/>
    </location>
</feature>
<dbReference type="CDD" id="cd00075">
    <property type="entry name" value="HATPase"/>
    <property type="match status" value="1"/>
</dbReference>
<keyword evidence="5" id="KW-0997">Cell inner membrane</keyword>
<evidence type="ECO:0000256" key="4">
    <source>
        <dbReference type="ARBA" id="ARBA00022475"/>
    </source>
</evidence>
<organism evidence="18 19">
    <name type="scientific">Chitinimonas lacunae</name>
    <dbReference type="NCBI Taxonomy" id="1963018"/>
    <lineage>
        <taxon>Bacteria</taxon>
        <taxon>Pseudomonadati</taxon>
        <taxon>Pseudomonadota</taxon>
        <taxon>Betaproteobacteria</taxon>
        <taxon>Neisseriales</taxon>
        <taxon>Chitinibacteraceae</taxon>
        <taxon>Chitinimonas</taxon>
    </lineage>
</organism>
<comment type="subcellular location">
    <subcellularLocation>
        <location evidence="2">Cell inner membrane</location>
        <topology evidence="2">Multi-pass membrane protein</topology>
    </subcellularLocation>
</comment>
<dbReference type="CDD" id="cd00082">
    <property type="entry name" value="HisKA"/>
    <property type="match status" value="1"/>
</dbReference>
<dbReference type="PANTHER" id="PTHR44936">
    <property type="entry name" value="SENSOR PROTEIN CREC"/>
    <property type="match status" value="1"/>
</dbReference>
<evidence type="ECO:0000256" key="11">
    <source>
        <dbReference type="ARBA" id="ARBA00022840"/>
    </source>
</evidence>
<dbReference type="InterPro" id="IPR003660">
    <property type="entry name" value="HAMP_dom"/>
</dbReference>
<evidence type="ECO:0000256" key="7">
    <source>
        <dbReference type="ARBA" id="ARBA00022679"/>
    </source>
</evidence>
<evidence type="ECO:0000256" key="9">
    <source>
        <dbReference type="ARBA" id="ARBA00022741"/>
    </source>
</evidence>
<keyword evidence="4" id="KW-1003">Cell membrane</keyword>
<comment type="caution">
    <text evidence="18">The sequence shown here is derived from an EMBL/GenBank/DDBJ whole genome shotgun (WGS) entry which is preliminary data.</text>
</comment>
<protein>
    <recommendedName>
        <fullName evidence="3">histidine kinase</fullName>
        <ecNumber evidence="3">2.7.13.3</ecNumber>
    </recommendedName>
</protein>
<evidence type="ECO:0000259" key="16">
    <source>
        <dbReference type="PROSITE" id="PS50109"/>
    </source>
</evidence>
<dbReference type="RefSeq" id="WP_378166912.1">
    <property type="nucleotide sequence ID" value="NZ_JBHSBU010000001.1"/>
</dbReference>
<comment type="catalytic activity">
    <reaction evidence="1">
        <text>ATP + protein L-histidine = ADP + protein N-phospho-L-histidine.</text>
        <dbReference type="EC" id="2.7.13.3"/>
    </reaction>
</comment>
<evidence type="ECO:0000256" key="14">
    <source>
        <dbReference type="ARBA" id="ARBA00023136"/>
    </source>
</evidence>
<dbReference type="Gene3D" id="1.10.287.130">
    <property type="match status" value="1"/>
</dbReference>
<dbReference type="Pfam" id="PF00672">
    <property type="entry name" value="HAMP"/>
    <property type="match status" value="1"/>
</dbReference>
<dbReference type="SUPFAM" id="SSF55874">
    <property type="entry name" value="ATPase domain of HSP90 chaperone/DNA topoisomerase II/histidine kinase"/>
    <property type="match status" value="1"/>
</dbReference>
<dbReference type="EC" id="2.7.13.3" evidence="3"/>
<evidence type="ECO:0000259" key="17">
    <source>
        <dbReference type="PROSITE" id="PS50885"/>
    </source>
</evidence>
<keyword evidence="6" id="KW-0597">Phosphoprotein</keyword>
<dbReference type="SMART" id="SM00388">
    <property type="entry name" value="HisKA"/>
    <property type="match status" value="1"/>
</dbReference>
<sequence>MKRWAARLRLLPGTIFWRLAGLTALAMLLSVAFTVTLFGYHRQRLVADQIAEHAGQALADIESALDGMGPEAQQSWLALNRQPYAPHLVPLDSPFAPPAGSQPRGNMGRLIAAALHRHADVGEVRERRGDKLQLWARVDMLGQPYWLVIPMGRLRSDPTWPLAAIALVFAALALGGAALFARRINRPLRELRLAAARLGRGERPTPLPETGPLEVRELSASFNRMLADLDANERERSVMLAGISHDLRTPLARLRLGVEMMRDDSLRDGMIEDVEDIERILSQFIAFARGDAGEEARPCRVEDIAHALEQRYQRDGCTLQLQLAAGLPTLLARPLALTRALSNLIDNARRYGRPPIVLTAEQRGTQLAIEIRDHGLGIADQHLAEALSPFTRLDSARRADGGAGLGLAIVERIARSHGGNLQLSRPATGGLAATLWLPLESTAMPASPELPSPH</sequence>
<dbReference type="InterPro" id="IPR005467">
    <property type="entry name" value="His_kinase_dom"/>
</dbReference>
<dbReference type="Gene3D" id="3.30.565.10">
    <property type="entry name" value="Histidine kinase-like ATPase, C-terminal domain"/>
    <property type="match status" value="1"/>
</dbReference>
<dbReference type="PROSITE" id="PS50885">
    <property type="entry name" value="HAMP"/>
    <property type="match status" value="1"/>
</dbReference>
<evidence type="ECO:0000256" key="12">
    <source>
        <dbReference type="ARBA" id="ARBA00022989"/>
    </source>
</evidence>
<dbReference type="InterPro" id="IPR036097">
    <property type="entry name" value="HisK_dim/P_sf"/>
</dbReference>
<dbReference type="CDD" id="cd06225">
    <property type="entry name" value="HAMP"/>
    <property type="match status" value="1"/>
</dbReference>
<dbReference type="PROSITE" id="PS50109">
    <property type="entry name" value="HIS_KIN"/>
    <property type="match status" value="1"/>
</dbReference>
<feature type="transmembrane region" description="Helical" evidence="15">
    <location>
        <begin position="15"/>
        <end position="40"/>
    </location>
</feature>
<reference evidence="19" key="1">
    <citation type="journal article" date="2019" name="Int. J. Syst. Evol. Microbiol.">
        <title>The Global Catalogue of Microorganisms (GCM) 10K type strain sequencing project: providing services to taxonomists for standard genome sequencing and annotation.</title>
        <authorList>
            <consortium name="The Broad Institute Genomics Platform"/>
            <consortium name="The Broad Institute Genome Sequencing Center for Infectious Disease"/>
            <person name="Wu L."/>
            <person name="Ma J."/>
        </authorList>
    </citation>
    <scope>NUCLEOTIDE SEQUENCE [LARGE SCALE GENOMIC DNA]</scope>
    <source>
        <strain evidence="19">LMG 29894</strain>
    </source>
</reference>
<evidence type="ECO:0000256" key="3">
    <source>
        <dbReference type="ARBA" id="ARBA00012438"/>
    </source>
</evidence>
<keyword evidence="13" id="KW-0902">Two-component regulatory system</keyword>
<accession>A0ABV8MV34</accession>
<name>A0ABV8MV34_9NEIS</name>
<feature type="domain" description="HAMP" evidence="17">
    <location>
        <begin position="182"/>
        <end position="234"/>
    </location>
</feature>
<dbReference type="SUPFAM" id="SSF158472">
    <property type="entry name" value="HAMP domain-like"/>
    <property type="match status" value="1"/>
</dbReference>
<evidence type="ECO:0000256" key="6">
    <source>
        <dbReference type="ARBA" id="ARBA00022553"/>
    </source>
</evidence>
<dbReference type="InterPro" id="IPR050980">
    <property type="entry name" value="2C_sensor_his_kinase"/>
</dbReference>
<dbReference type="InterPro" id="IPR003594">
    <property type="entry name" value="HATPase_dom"/>
</dbReference>
<dbReference type="Pfam" id="PF00512">
    <property type="entry name" value="HisKA"/>
    <property type="match status" value="1"/>
</dbReference>